<dbReference type="RefSeq" id="WP_190891535.1">
    <property type="nucleotide sequence ID" value="NZ_JACWZY010000035.1"/>
</dbReference>
<dbReference type="Proteomes" id="UP000598820">
    <property type="component" value="Unassembled WGS sequence"/>
</dbReference>
<reference evidence="1" key="1">
    <citation type="submission" date="2020-09" db="EMBL/GenBank/DDBJ databases">
        <authorList>
            <person name="Kim M.K."/>
        </authorList>
    </citation>
    <scope>NUCLEOTIDE SEQUENCE</scope>
    <source>
        <strain evidence="1">BT702</strain>
    </source>
</reference>
<accession>A0A927AUM1</accession>
<evidence type="ECO:0000313" key="2">
    <source>
        <dbReference type="Proteomes" id="UP000598820"/>
    </source>
</evidence>
<organism evidence="1 2">
    <name type="scientific">Spirosoma profusum</name>
    <dbReference type="NCBI Taxonomy" id="2771354"/>
    <lineage>
        <taxon>Bacteria</taxon>
        <taxon>Pseudomonadati</taxon>
        <taxon>Bacteroidota</taxon>
        <taxon>Cytophagia</taxon>
        <taxon>Cytophagales</taxon>
        <taxon>Cytophagaceae</taxon>
        <taxon>Spirosoma</taxon>
    </lineage>
</organism>
<protein>
    <submittedName>
        <fullName evidence="1">Uncharacterized protein</fullName>
    </submittedName>
</protein>
<sequence>MGNNSAGVFIKCSPDNYSLDELTVHLFGKNLVPVVPNSSGYNVYDYELVQVFKLTTGIIIFNYPFSNLFFQDNQLTTERVCQYFGNPNSVFVYQMFDHTSSYGYTVLENGQRIRTFGFWDTNLSLTSEGDLLPPERLWLGANPV</sequence>
<gene>
    <name evidence="1" type="ORF">IC229_29050</name>
</gene>
<dbReference type="EMBL" id="JACWZY010000035">
    <property type="protein sequence ID" value="MBD2704718.1"/>
    <property type="molecule type" value="Genomic_DNA"/>
</dbReference>
<dbReference type="AlphaFoldDB" id="A0A927AUM1"/>
<comment type="caution">
    <text evidence="1">The sequence shown here is derived from an EMBL/GenBank/DDBJ whole genome shotgun (WGS) entry which is preliminary data.</text>
</comment>
<proteinExistence type="predicted"/>
<keyword evidence="2" id="KW-1185">Reference proteome</keyword>
<evidence type="ECO:0000313" key="1">
    <source>
        <dbReference type="EMBL" id="MBD2704718.1"/>
    </source>
</evidence>
<name>A0A927AUM1_9BACT</name>